<dbReference type="InterPro" id="IPR051089">
    <property type="entry name" value="prtT"/>
</dbReference>
<dbReference type="PANTHER" id="PTHR31845">
    <property type="entry name" value="FINGER DOMAIN PROTEIN, PUTATIVE-RELATED"/>
    <property type="match status" value="1"/>
</dbReference>
<keyword evidence="5" id="KW-0539">Nucleus</keyword>
<dbReference type="Proteomes" id="UP000194127">
    <property type="component" value="Unassembled WGS sequence"/>
</dbReference>
<comment type="subcellular location">
    <subcellularLocation>
        <location evidence="1">Nucleus</location>
    </subcellularLocation>
</comment>
<evidence type="ECO:0000256" key="2">
    <source>
        <dbReference type="ARBA" id="ARBA00023015"/>
    </source>
</evidence>
<dbReference type="GO" id="GO:0000981">
    <property type="term" value="F:DNA-binding transcription factor activity, RNA polymerase II-specific"/>
    <property type="evidence" value="ECO:0007669"/>
    <property type="project" value="TreeGrafter"/>
</dbReference>
<dbReference type="PANTHER" id="PTHR31845:SF17">
    <property type="entry name" value="ZN(II)2CYS6 TRANSCRIPTION FACTOR (EUROFUNG)"/>
    <property type="match status" value="1"/>
</dbReference>
<evidence type="ECO:0000256" key="1">
    <source>
        <dbReference type="ARBA" id="ARBA00004123"/>
    </source>
</evidence>
<dbReference type="OrthoDB" id="3163292at2759"/>
<dbReference type="AlphaFoldDB" id="A0A1X6MY87"/>
<evidence type="ECO:0000256" key="5">
    <source>
        <dbReference type="ARBA" id="ARBA00023242"/>
    </source>
</evidence>
<sequence length="211" mass="24049">LLDPRIHTPQFLQSTSPFLFTAVCYVASRHWLHRPKLHQLILRYVEKYAADVLKGEAIDIEACQAYCLLAAYPGSLKRFADARNWWLIATAVRIAQEIGLDQPPPPECDMLVQLNRIQTWFRILCMDASAAIQSGGPPMVQYDDWLARTSHAWCRWQETHPPHVVFPSPSLEIFTIVINFEKTITQYEAQEASGHVIQPLSYISDSDAAML</sequence>
<keyword evidence="3" id="KW-0238">DNA-binding</keyword>
<evidence type="ECO:0000256" key="3">
    <source>
        <dbReference type="ARBA" id="ARBA00023125"/>
    </source>
</evidence>
<dbReference type="GO" id="GO:0005634">
    <property type="term" value="C:nucleus"/>
    <property type="evidence" value="ECO:0007669"/>
    <property type="project" value="UniProtKB-SubCell"/>
</dbReference>
<dbReference type="STRING" id="670580.A0A1X6MY87"/>
<keyword evidence="7" id="KW-1185">Reference proteome</keyword>
<dbReference type="RefSeq" id="XP_024338004.1">
    <property type="nucleotide sequence ID" value="XM_024485853.1"/>
</dbReference>
<protein>
    <recommendedName>
        <fullName evidence="8">Transcription factor domain-containing protein</fullName>
    </recommendedName>
</protein>
<accession>A0A1X6MY87</accession>
<dbReference type="GO" id="GO:0000976">
    <property type="term" value="F:transcription cis-regulatory region binding"/>
    <property type="evidence" value="ECO:0007669"/>
    <property type="project" value="TreeGrafter"/>
</dbReference>
<evidence type="ECO:0008006" key="8">
    <source>
        <dbReference type="Google" id="ProtNLM"/>
    </source>
</evidence>
<dbReference type="EMBL" id="KZ110599">
    <property type="protein sequence ID" value="OSX61210.1"/>
    <property type="molecule type" value="Genomic_DNA"/>
</dbReference>
<proteinExistence type="predicted"/>
<keyword evidence="4" id="KW-0804">Transcription</keyword>
<dbReference type="GeneID" id="36330802"/>
<keyword evidence="2" id="KW-0805">Transcription regulation</keyword>
<dbReference type="CDD" id="cd12148">
    <property type="entry name" value="fungal_TF_MHR"/>
    <property type="match status" value="1"/>
</dbReference>
<evidence type="ECO:0000313" key="7">
    <source>
        <dbReference type="Proteomes" id="UP000194127"/>
    </source>
</evidence>
<evidence type="ECO:0000313" key="6">
    <source>
        <dbReference type="EMBL" id="OSX61210.1"/>
    </source>
</evidence>
<gene>
    <name evidence="6" type="ORF">POSPLADRAFT_1145862</name>
</gene>
<evidence type="ECO:0000256" key="4">
    <source>
        <dbReference type="ARBA" id="ARBA00023163"/>
    </source>
</evidence>
<name>A0A1X6MY87_9APHY</name>
<reference evidence="6 7" key="1">
    <citation type="submission" date="2017-04" db="EMBL/GenBank/DDBJ databases">
        <title>Genome Sequence of the Model Brown-Rot Fungus Postia placenta SB12.</title>
        <authorList>
            <consortium name="DOE Joint Genome Institute"/>
            <person name="Gaskell J."/>
            <person name="Kersten P."/>
            <person name="Larrondo L.F."/>
            <person name="Canessa P."/>
            <person name="Martinez D."/>
            <person name="Hibbett D."/>
            <person name="Schmoll M."/>
            <person name="Kubicek C.P."/>
            <person name="Martinez A.T."/>
            <person name="Yadav J."/>
            <person name="Master E."/>
            <person name="Magnuson J.K."/>
            <person name="James T."/>
            <person name="Yaver D."/>
            <person name="Berka R."/>
            <person name="Labutti K."/>
            <person name="Lipzen A."/>
            <person name="Aerts A."/>
            <person name="Barry K."/>
            <person name="Henrissat B."/>
            <person name="Blanchette R."/>
            <person name="Grigoriev I."/>
            <person name="Cullen D."/>
        </authorList>
    </citation>
    <scope>NUCLEOTIDE SEQUENCE [LARGE SCALE GENOMIC DNA]</scope>
    <source>
        <strain evidence="6 7">MAD-698-R-SB12</strain>
    </source>
</reference>
<organism evidence="6 7">
    <name type="scientific">Postia placenta MAD-698-R-SB12</name>
    <dbReference type="NCBI Taxonomy" id="670580"/>
    <lineage>
        <taxon>Eukaryota</taxon>
        <taxon>Fungi</taxon>
        <taxon>Dikarya</taxon>
        <taxon>Basidiomycota</taxon>
        <taxon>Agaricomycotina</taxon>
        <taxon>Agaricomycetes</taxon>
        <taxon>Polyporales</taxon>
        <taxon>Adustoporiaceae</taxon>
        <taxon>Rhodonia</taxon>
    </lineage>
</organism>
<feature type="non-terminal residue" evidence="6">
    <location>
        <position position="1"/>
    </location>
</feature>